<dbReference type="RefSeq" id="WP_191819209.1">
    <property type="nucleotide sequence ID" value="NZ_JACYFT010000002.1"/>
</dbReference>
<dbReference type="InterPro" id="IPR008988">
    <property type="entry name" value="Transcriptional_repressor_C"/>
</dbReference>
<gene>
    <name evidence="3" type="ORF">IC609_09215</name>
</gene>
<dbReference type="GO" id="GO:0046914">
    <property type="term" value="F:transition metal ion binding"/>
    <property type="evidence" value="ECO:0007669"/>
    <property type="project" value="InterPro"/>
</dbReference>
<dbReference type="InterPro" id="IPR007167">
    <property type="entry name" value="Fe-transptr_FeoA-like"/>
</dbReference>
<reference evidence="3" key="1">
    <citation type="submission" date="2020-09" db="EMBL/GenBank/DDBJ databases">
        <title>Genome seq and assembly of Limnohabitants sp.</title>
        <authorList>
            <person name="Chhetri G."/>
        </authorList>
    </citation>
    <scope>NUCLEOTIDE SEQUENCE</scope>
    <source>
        <strain evidence="3">JUR4</strain>
    </source>
</reference>
<accession>A0A927FFY9</accession>
<evidence type="ECO:0000259" key="2">
    <source>
        <dbReference type="SMART" id="SM00899"/>
    </source>
</evidence>
<keyword evidence="1" id="KW-0408">Iron</keyword>
<name>A0A927FFY9_9BURK</name>
<feature type="domain" description="Ferrous iron transporter FeoA-like" evidence="2">
    <location>
        <begin position="1"/>
        <end position="77"/>
    </location>
</feature>
<evidence type="ECO:0000313" key="3">
    <source>
        <dbReference type="EMBL" id="MBD8050724.1"/>
    </source>
</evidence>
<evidence type="ECO:0000256" key="1">
    <source>
        <dbReference type="ARBA" id="ARBA00023004"/>
    </source>
</evidence>
<dbReference type="EMBL" id="JACYFT010000002">
    <property type="protein sequence ID" value="MBD8050724.1"/>
    <property type="molecule type" value="Genomic_DNA"/>
</dbReference>
<dbReference type="SMART" id="SM00899">
    <property type="entry name" value="FeoA"/>
    <property type="match status" value="1"/>
</dbReference>
<comment type="caution">
    <text evidence="3">The sequence shown here is derived from an EMBL/GenBank/DDBJ whole genome shotgun (WGS) entry which is preliminary data.</text>
</comment>
<dbReference type="Gene3D" id="2.30.30.90">
    <property type="match status" value="1"/>
</dbReference>
<protein>
    <submittedName>
        <fullName evidence="3">Ferrous iron transport protein A</fullName>
    </submittedName>
</protein>
<dbReference type="Pfam" id="PF04023">
    <property type="entry name" value="FeoA"/>
    <property type="match status" value="1"/>
</dbReference>
<keyword evidence="4" id="KW-1185">Reference proteome</keyword>
<dbReference type="Proteomes" id="UP000647424">
    <property type="component" value="Unassembled WGS sequence"/>
</dbReference>
<evidence type="ECO:0000313" key="4">
    <source>
        <dbReference type="Proteomes" id="UP000647424"/>
    </source>
</evidence>
<dbReference type="InterPro" id="IPR038157">
    <property type="entry name" value="FeoA_core_dom"/>
</dbReference>
<proteinExistence type="predicted"/>
<dbReference type="SUPFAM" id="SSF50037">
    <property type="entry name" value="C-terminal domain of transcriptional repressors"/>
    <property type="match status" value="1"/>
</dbReference>
<organism evidence="3 4">
    <name type="scientific">Limnohabitans radicicola</name>
    <dbReference type="NCBI Taxonomy" id="2771427"/>
    <lineage>
        <taxon>Bacteria</taxon>
        <taxon>Pseudomonadati</taxon>
        <taxon>Pseudomonadota</taxon>
        <taxon>Betaproteobacteria</taxon>
        <taxon>Burkholderiales</taxon>
        <taxon>Comamonadaceae</taxon>
        <taxon>Limnohabitans</taxon>
    </lineage>
</organism>
<dbReference type="AlphaFoldDB" id="A0A927FFY9"/>
<sequence>MNLDQAPLSAVMRVARVRVLAGQEAQARQLEEIGFLPGEPVCVMSRGWWGGDPLAVRVGLSTFALRREEAACIELEDPHA</sequence>